<proteinExistence type="predicted"/>
<evidence type="ECO:0000313" key="2">
    <source>
        <dbReference type="EMBL" id="KAK9097940.1"/>
    </source>
</evidence>
<reference evidence="2 3" key="1">
    <citation type="submission" date="2024-01" db="EMBL/GenBank/DDBJ databases">
        <title>Genome assemblies of Stephania.</title>
        <authorList>
            <person name="Yang L."/>
        </authorList>
    </citation>
    <scope>NUCLEOTIDE SEQUENCE [LARGE SCALE GENOMIC DNA]</scope>
    <source>
        <strain evidence="2">YNDBR</strain>
        <tissue evidence="2">Leaf</tissue>
    </source>
</reference>
<name>A0AAP0ETD4_9MAGN</name>
<organism evidence="2 3">
    <name type="scientific">Stephania yunnanensis</name>
    <dbReference type="NCBI Taxonomy" id="152371"/>
    <lineage>
        <taxon>Eukaryota</taxon>
        <taxon>Viridiplantae</taxon>
        <taxon>Streptophyta</taxon>
        <taxon>Embryophyta</taxon>
        <taxon>Tracheophyta</taxon>
        <taxon>Spermatophyta</taxon>
        <taxon>Magnoliopsida</taxon>
        <taxon>Ranunculales</taxon>
        <taxon>Menispermaceae</taxon>
        <taxon>Menispermoideae</taxon>
        <taxon>Cissampelideae</taxon>
        <taxon>Stephania</taxon>
    </lineage>
</organism>
<dbReference type="Proteomes" id="UP001420932">
    <property type="component" value="Unassembled WGS sequence"/>
</dbReference>
<evidence type="ECO:0000313" key="3">
    <source>
        <dbReference type="Proteomes" id="UP001420932"/>
    </source>
</evidence>
<comment type="caution">
    <text evidence="2">The sequence shown here is derived from an EMBL/GenBank/DDBJ whole genome shotgun (WGS) entry which is preliminary data.</text>
</comment>
<feature type="region of interest" description="Disordered" evidence="1">
    <location>
        <begin position="73"/>
        <end position="118"/>
    </location>
</feature>
<protein>
    <submittedName>
        <fullName evidence="2">Uncharacterized protein</fullName>
    </submittedName>
</protein>
<sequence>MPPSFTTSPYPHHTSSHRRPLILHYRCQQLFIPRFLSRYGRTRSNMSSNEGKAVMEEGGVVMMAAARWRVETGGERGYEGKAVDEGEGRDDGDCWNTRFDRDDGEESGGGDDDRLWWR</sequence>
<dbReference type="EMBL" id="JBBNAF010000011">
    <property type="protein sequence ID" value="KAK9097940.1"/>
    <property type="molecule type" value="Genomic_DNA"/>
</dbReference>
<accession>A0AAP0ETD4</accession>
<gene>
    <name evidence="2" type="ORF">Syun_024985</name>
</gene>
<evidence type="ECO:0000256" key="1">
    <source>
        <dbReference type="SAM" id="MobiDB-lite"/>
    </source>
</evidence>
<keyword evidence="3" id="KW-1185">Reference proteome</keyword>
<dbReference type="AlphaFoldDB" id="A0AAP0ETD4"/>
<feature type="compositionally biased region" description="Basic and acidic residues" evidence="1">
    <location>
        <begin position="73"/>
        <end position="92"/>
    </location>
</feature>